<evidence type="ECO:0000313" key="2">
    <source>
        <dbReference type="Proteomes" id="UP001589608"/>
    </source>
</evidence>
<dbReference type="PIRSF" id="PIRSF010372">
    <property type="entry name" value="PaiB"/>
    <property type="match status" value="1"/>
</dbReference>
<evidence type="ECO:0000313" key="1">
    <source>
        <dbReference type="EMBL" id="MFB9451739.1"/>
    </source>
</evidence>
<gene>
    <name evidence="1" type="ORF">ACFFTR_52505</name>
</gene>
<dbReference type="PANTHER" id="PTHR35802">
    <property type="entry name" value="PROTEASE SYNTHASE AND SPORULATION PROTEIN PAI 2"/>
    <property type="match status" value="1"/>
</dbReference>
<dbReference type="RefSeq" id="WP_223104044.1">
    <property type="nucleotide sequence ID" value="NZ_CP061913.1"/>
</dbReference>
<dbReference type="Gene3D" id="2.30.110.10">
    <property type="entry name" value="Electron Transport, Fmn-binding Protein, Chain A"/>
    <property type="match status" value="1"/>
</dbReference>
<reference evidence="1 2" key="1">
    <citation type="submission" date="2024-09" db="EMBL/GenBank/DDBJ databases">
        <authorList>
            <person name="Sun Q."/>
            <person name="Mori K."/>
        </authorList>
    </citation>
    <scope>NUCLEOTIDE SEQUENCE [LARGE SCALE GENOMIC DNA]</scope>
    <source>
        <strain evidence="1 2">JCM 3307</strain>
    </source>
</reference>
<keyword evidence="2" id="KW-1185">Reference proteome</keyword>
<dbReference type="SUPFAM" id="SSF50475">
    <property type="entry name" value="FMN-binding split barrel"/>
    <property type="match status" value="1"/>
</dbReference>
<dbReference type="InterPro" id="IPR007396">
    <property type="entry name" value="TR_PAI2-type"/>
</dbReference>
<dbReference type="PANTHER" id="PTHR35802:SF1">
    <property type="entry name" value="PROTEASE SYNTHASE AND SPORULATION PROTEIN PAI 2"/>
    <property type="match status" value="1"/>
</dbReference>
<organism evidence="1 2">
    <name type="scientific">Dactylosporangium vinaceum</name>
    <dbReference type="NCBI Taxonomy" id="53362"/>
    <lineage>
        <taxon>Bacteria</taxon>
        <taxon>Bacillati</taxon>
        <taxon>Actinomycetota</taxon>
        <taxon>Actinomycetes</taxon>
        <taxon>Micromonosporales</taxon>
        <taxon>Micromonosporaceae</taxon>
        <taxon>Dactylosporangium</taxon>
    </lineage>
</organism>
<sequence>MYVPPLYRPADLTVQHQLIERHRFGQLTTIIDGRLHGVHIPFVLDPQHGPYGRLRAHLAKANPVVAALRAGTAAMVAFTGPHSYICPDDYATDPHFPTWNYAAVHVHGRPSLLTGAEELRQLTDLIAAEEARRLPKTPWTLARVPDELIAQYRTMIVAFELPIDTIEGIFKLGQNKEPSDVDAQIAALRSRGEPDTAGIAALLETHNAAALDEHRAAREGAR</sequence>
<dbReference type="Pfam" id="PF04299">
    <property type="entry name" value="FMN_bind_2"/>
    <property type="match status" value="1"/>
</dbReference>
<comment type="caution">
    <text evidence="1">The sequence shown here is derived from an EMBL/GenBank/DDBJ whole genome shotgun (WGS) entry which is preliminary data.</text>
</comment>
<protein>
    <submittedName>
        <fullName evidence="1">FMN-binding negative transcriptional regulator</fullName>
    </submittedName>
</protein>
<dbReference type="InterPro" id="IPR012349">
    <property type="entry name" value="Split_barrel_FMN-bd"/>
</dbReference>
<proteinExistence type="predicted"/>
<dbReference type="EMBL" id="JBHMCA010000090">
    <property type="protein sequence ID" value="MFB9451739.1"/>
    <property type="molecule type" value="Genomic_DNA"/>
</dbReference>
<dbReference type="Proteomes" id="UP001589608">
    <property type="component" value="Unassembled WGS sequence"/>
</dbReference>
<name>A0ABV5MS86_9ACTN</name>
<accession>A0ABV5MS86</accession>